<evidence type="ECO:0000313" key="2">
    <source>
        <dbReference type="Proteomes" id="UP001355206"/>
    </source>
</evidence>
<organism evidence="1 2">
    <name type="scientific">Methylobacterium oryzae</name>
    <dbReference type="NCBI Taxonomy" id="334852"/>
    <lineage>
        <taxon>Bacteria</taxon>
        <taxon>Pseudomonadati</taxon>
        <taxon>Pseudomonadota</taxon>
        <taxon>Alphaproteobacteria</taxon>
        <taxon>Hyphomicrobiales</taxon>
        <taxon>Methylobacteriaceae</taxon>
        <taxon>Methylobacterium</taxon>
    </lineage>
</organism>
<evidence type="ECO:0008006" key="3">
    <source>
        <dbReference type="Google" id="ProtNLM"/>
    </source>
</evidence>
<comment type="caution">
    <text evidence="1">The sequence shown here is derived from an EMBL/GenBank/DDBJ whole genome shotgun (WGS) entry which is preliminary data.</text>
</comment>
<name>A0ABU7TN28_9HYPH</name>
<dbReference type="Proteomes" id="UP001355206">
    <property type="component" value="Unassembled WGS sequence"/>
</dbReference>
<sequence length="84" mass="8740">MEAISVEDRGGGRRAVDARLRRIAAATGVPIAAFFGAPAQRPLAELGELISLWQSIADEEDRGEILAVARARAAGTRDEAGGPA</sequence>
<protein>
    <recommendedName>
        <fullName evidence="3">Transcriptional regulator</fullName>
    </recommendedName>
</protein>
<reference evidence="1 2" key="1">
    <citation type="journal article" date="2012" name="Genet. Mol. Biol.">
        <title>Analysis of 16S rRNA and mxaF genes revealing insights into Methylobacterium niche-specific plant association.</title>
        <authorList>
            <person name="Dourado M.N."/>
            <person name="Andreote F.D."/>
            <person name="Dini-Andreote F."/>
            <person name="Conti R."/>
            <person name="Araujo J.M."/>
            <person name="Araujo W.L."/>
        </authorList>
    </citation>
    <scope>NUCLEOTIDE SEQUENCE [LARGE SCALE GENOMIC DNA]</scope>
    <source>
        <strain evidence="1 2">TC3-10</strain>
    </source>
</reference>
<dbReference type="RefSeq" id="WP_331294108.1">
    <property type="nucleotide sequence ID" value="NZ_MLBR01000026.1"/>
</dbReference>
<proteinExistence type="predicted"/>
<accession>A0ABU7TN28</accession>
<keyword evidence="2" id="KW-1185">Reference proteome</keyword>
<evidence type="ECO:0000313" key="1">
    <source>
        <dbReference type="EMBL" id="MEE7491213.1"/>
    </source>
</evidence>
<gene>
    <name evidence="1" type="ORF">MOTC310_12345</name>
</gene>
<dbReference type="EMBL" id="MLCA01000006">
    <property type="protein sequence ID" value="MEE7491213.1"/>
    <property type="molecule type" value="Genomic_DNA"/>
</dbReference>